<dbReference type="HOGENOM" id="CLU_068979_5_5_6"/>
<evidence type="ECO:0000313" key="3">
    <source>
        <dbReference type="EMBL" id="ACX96478.1"/>
    </source>
</evidence>
<dbReference type="Gene3D" id="3.40.50.850">
    <property type="entry name" value="Isochorismatase-like"/>
    <property type="match status" value="1"/>
</dbReference>
<dbReference type="RefSeq" id="WP_012824512.1">
    <property type="nucleotide sequence ID" value="NC_013422.1"/>
</dbReference>
<dbReference type="PANTHER" id="PTHR43540">
    <property type="entry name" value="PEROXYUREIDOACRYLATE/UREIDOACRYLATE AMIDOHYDROLASE-RELATED"/>
    <property type="match status" value="1"/>
</dbReference>
<keyword evidence="1 3" id="KW-0378">Hydrolase</keyword>
<dbReference type="STRING" id="555778.Hneap_1652"/>
<reference evidence="3 4" key="1">
    <citation type="submission" date="2009-10" db="EMBL/GenBank/DDBJ databases">
        <title>Complete sequence of Halothiobacillus neapolitanus c2.</title>
        <authorList>
            <consortium name="US DOE Joint Genome Institute"/>
            <person name="Lucas S."/>
            <person name="Copeland A."/>
            <person name="Lapidus A."/>
            <person name="Glavina del Rio T."/>
            <person name="Tice H."/>
            <person name="Bruce D."/>
            <person name="Goodwin L."/>
            <person name="Pitluck S."/>
            <person name="Davenport K."/>
            <person name="Brettin T."/>
            <person name="Detter J.C."/>
            <person name="Han C."/>
            <person name="Tapia R."/>
            <person name="Larimer F."/>
            <person name="Land M."/>
            <person name="Hauser L."/>
            <person name="Kyrpides N."/>
            <person name="Mikhailova N."/>
            <person name="Kerfeld C."/>
            <person name="Cannon G."/>
            <person name="Heinhort S."/>
        </authorList>
    </citation>
    <scope>NUCLEOTIDE SEQUENCE [LARGE SCALE GENOMIC DNA]</scope>
    <source>
        <strain evidence="4">ATCC 23641 / c2</strain>
    </source>
</reference>
<dbReference type="Proteomes" id="UP000009102">
    <property type="component" value="Chromosome"/>
</dbReference>
<gene>
    <name evidence="3" type="ordered locus">Hneap_1652</name>
</gene>
<dbReference type="GO" id="GO:0016787">
    <property type="term" value="F:hydrolase activity"/>
    <property type="evidence" value="ECO:0007669"/>
    <property type="project" value="UniProtKB-KW"/>
</dbReference>
<keyword evidence="4" id="KW-1185">Reference proteome</keyword>
<dbReference type="KEGG" id="hna:Hneap_1652"/>
<evidence type="ECO:0000256" key="1">
    <source>
        <dbReference type="ARBA" id="ARBA00022801"/>
    </source>
</evidence>
<dbReference type="OrthoDB" id="1157330at2"/>
<dbReference type="PANTHER" id="PTHR43540:SF14">
    <property type="entry name" value="ISOCHORISMATASE"/>
    <property type="match status" value="1"/>
</dbReference>
<protein>
    <submittedName>
        <fullName evidence="3">Isochorismatase hydrolase</fullName>
    </submittedName>
</protein>
<name>D0L1A5_HALNC</name>
<dbReference type="SUPFAM" id="SSF52499">
    <property type="entry name" value="Isochorismatase-like hydrolases"/>
    <property type="match status" value="1"/>
</dbReference>
<evidence type="ECO:0000313" key="4">
    <source>
        <dbReference type="Proteomes" id="UP000009102"/>
    </source>
</evidence>
<organism evidence="3 4">
    <name type="scientific">Halothiobacillus neapolitanus (strain ATCC 23641 / DSM 15147 / CIP 104769 / NCIMB 8539 / c2)</name>
    <name type="common">Thiobacillus neapolitanus</name>
    <dbReference type="NCBI Taxonomy" id="555778"/>
    <lineage>
        <taxon>Bacteria</taxon>
        <taxon>Pseudomonadati</taxon>
        <taxon>Pseudomonadota</taxon>
        <taxon>Gammaproteobacteria</taxon>
        <taxon>Chromatiales</taxon>
        <taxon>Halothiobacillaceae</taxon>
        <taxon>Halothiobacillus</taxon>
    </lineage>
</organism>
<dbReference type="eggNOG" id="COG1335">
    <property type="taxonomic scope" value="Bacteria"/>
</dbReference>
<dbReference type="CDD" id="cd01014">
    <property type="entry name" value="nicotinamidase_related"/>
    <property type="match status" value="1"/>
</dbReference>
<accession>D0L1A5</accession>
<sequence length="173" mass="19356">MKTAVLAIDVQNGIFNAARPPYESENILDNIRQLISHARKNGNSVIFVQHEAQGVVEYGSDAWKIYDGIAVEEADMRIRKSTPDSFVSTDLDKTLRDAEVDHLIICGYSSDFCIDRTVFRAACSGYRVTLVEDAHTTHDKPHLSAEKIREHHNFILSKHPAVTLMKCSELVSG</sequence>
<dbReference type="InterPro" id="IPR000868">
    <property type="entry name" value="Isochorismatase-like_dom"/>
</dbReference>
<proteinExistence type="predicted"/>
<dbReference type="InterPro" id="IPR036380">
    <property type="entry name" value="Isochorismatase-like_sf"/>
</dbReference>
<evidence type="ECO:0000259" key="2">
    <source>
        <dbReference type="Pfam" id="PF00857"/>
    </source>
</evidence>
<feature type="domain" description="Isochorismatase-like" evidence="2">
    <location>
        <begin position="3"/>
        <end position="142"/>
    </location>
</feature>
<dbReference type="EMBL" id="CP001801">
    <property type="protein sequence ID" value="ACX96478.1"/>
    <property type="molecule type" value="Genomic_DNA"/>
</dbReference>
<dbReference type="InterPro" id="IPR050272">
    <property type="entry name" value="Isochorismatase-like_hydrls"/>
</dbReference>
<dbReference type="Pfam" id="PF00857">
    <property type="entry name" value="Isochorismatase"/>
    <property type="match status" value="1"/>
</dbReference>
<dbReference type="AlphaFoldDB" id="D0L1A5"/>